<evidence type="ECO:0000256" key="2">
    <source>
        <dbReference type="ARBA" id="ARBA00009677"/>
    </source>
</evidence>
<dbReference type="SUPFAM" id="SSF117143">
    <property type="entry name" value="Flagellar hook protein flgE"/>
    <property type="match status" value="1"/>
</dbReference>
<reference evidence="12 13" key="1">
    <citation type="submission" date="2018-01" db="EMBL/GenBank/DDBJ databases">
        <title>Whole genome sequencing of Histamine producing bacteria.</title>
        <authorList>
            <person name="Butler K."/>
        </authorList>
    </citation>
    <scope>NUCLEOTIDE SEQUENCE [LARGE SCALE GENOMIC DNA]</scope>
    <source>
        <strain evidence="12 13">A1-4</strain>
    </source>
</reference>
<dbReference type="InterPro" id="IPR037925">
    <property type="entry name" value="FlgE/F/G-like"/>
</dbReference>
<organism evidence="12 13">
    <name type="scientific">Photobacterium kishitanii</name>
    <dbReference type="NCBI Taxonomy" id="318456"/>
    <lineage>
        <taxon>Bacteria</taxon>
        <taxon>Pseudomonadati</taxon>
        <taxon>Pseudomonadota</taxon>
        <taxon>Gammaproteobacteria</taxon>
        <taxon>Vibrionales</taxon>
        <taxon>Vibrionaceae</taxon>
        <taxon>Photobacterium</taxon>
    </lineage>
</organism>
<keyword evidence="12" id="KW-0966">Cell projection</keyword>
<dbReference type="Pfam" id="PF00460">
    <property type="entry name" value="Flg_bb_rod"/>
    <property type="match status" value="1"/>
</dbReference>
<evidence type="ECO:0000256" key="3">
    <source>
        <dbReference type="ARBA" id="ARBA00017948"/>
    </source>
</evidence>
<dbReference type="GO" id="GO:0071978">
    <property type="term" value="P:bacterial-type flagellum-dependent swarming motility"/>
    <property type="evidence" value="ECO:0007669"/>
    <property type="project" value="TreeGrafter"/>
</dbReference>
<evidence type="ECO:0000256" key="4">
    <source>
        <dbReference type="ARBA" id="ARBA00023143"/>
    </source>
</evidence>
<dbReference type="NCBIfam" id="TIGR03506">
    <property type="entry name" value="FlgEFG_subfam"/>
    <property type="match status" value="2"/>
</dbReference>
<evidence type="ECO:0000256" key="5">
    <source>
        <dbReference type="ARBA" id="ARBA00025933"/>
    </source>
</evidence>
<evidence type="ECO:0000256" key="8">
    <source>
        <dbReference type="RuleBase" id="RU362116"/>
    </source>
</evidence>
<comment type="similarity">
    <text evidence="2 8">Belongs to the flagella basal body rod proteins family.</text>
</comment>
<evidence type="ECO:0000259" key="11">
    <source>
        <dbReference type="Pfam" id="PF22692"/>
    </source>
</evidence>
<dbReference type="InterPro" id="IPR012834">
    <property type="entry name" value="FlgG_G_neg"/>
</dbReference>
<evidence type="ECO:0000259" key="10">
    <source>
        <dbReference type="Pfam" id="PF06429"/>
    </source>
</evidence>
<feature type="domain" description="Flagellar hook protein FlgE/F/G-like D1" evidence="11">
    <location>
        <begin position="94"/>
        <end position="157"/>
    </location>
</feature>
<dbReference type="InterPro" id="IPR053967">
    <property type="entry name" value="LlgE_F_G-like_D1"/>
</dbReference>
<evidence type="ECO:0000256" key="6">
    <source>
        <dbReference type="ARBA" id="ARBA00032912"/>
    </source>
</evidence>
<dbReference type="RefSeq" id="WP_045043225.1">
    <property type="nucleotide sequence ID" value="NZ_JZTB01000013.1"/>
</dbReference>
<dbReference type="PROSITE" id="PS00588">
    <property type="entry name" value="FLAGELLA_BB_ROD"/>
    <property type="match status" value="1"/>
</dbReference>
<evidence type="ECO:0000256" key="1">
    <source>
        <dbReference type="ARBA" id="ARBA00004117"/>
    </source>
</evidence>
<sequence>MSIAALHIAQTGLSAQERQLAAISNNIANANTNGYKSERVEFSSLMYQTLREAEKSEGSSALGVTSGTGVQVAGVSRDFSQGTVKMTNRELDVMINGNGMLKVSKNDGQIYYTRSGQLKVDPDGRLVTNLNQPLDPEITIPSDTSQIIIGRDGTVSVKTNASQDSQEVGKIELASFINPEGLKPIGDNLYAATESSGEAILGEPATNGFGEIQQFALEGSNVNTVEELVNLIEVQRTYELNSKVIKGADDMLSFASQKIGN</sequence>
<evidence type="ECO:0000313" key="12">
    <source>
        <dbReference type="EMBL" id="PSX38933.1"/>
    </source>
</evidence>
<gene>
    <name evidence="12" type="primary">flgG</name>
    <name evidence="12" type="ORF">C0W53_22260</name>
</gene>
<evidence type="ECO:0000259" key="9">
    <source>
        <dbReference type="Pfam" id="PF00460"/>
    </source>
</evidence>
<keyword evidence="13" id="KW-1185">Reference proteome</keyword>
<dbReference type="NCBIfam" id="TIGR02488">
    <property type="entry name" value="flgG_G_neg"/>
    <property type="match status" value="1"/>
</dbReference>
<dbReference type="Pfam" id="PF22692">
    <property type="entry name" value="LlgE_F_G_D1"/>
    <property type="match status" value="1"/>
</dbReference>
<dbReference type="InterPro" id="IPR001444">
    <property type="entry name" value="Flag_bb_rod_N"/>
</dbReference>
<proteinExistence type="inferred from homology"/>
<dbReference type="Pfam" id="PF06429">
    <property type="entry name" value="Flg_bbr_C"/>
    <property type="match status" value="1"/>
</dbReference>
<keyword evidence="12" id="KW-0282">Flagellum</keyword>
<dbReference type="PANTHER" id="PTHR30435:SF19">
    <property type="entry name" value="FLAGELLAR BASAL-BODY ROD PROTEIN FLGG"/>
    <property type="match status" value="1"/>
</dbReference>
<comment type="caution">
    <text evidence="12">The sequence shown here is derived from an EMBL/GenBank/DDBJ whole genome shotgun (WGS) entry which is preliminary data.</text>
</comment>
<dbReference type="AlphaFoldDB" id="A0AAX0YPH5"/>
<protein>
    <recommendedName>
        <fullName evidence="3 7">Flagellar basal-body rod protein FlgG</fullName>
    </recommendedName>
    <alternativeName>
        <fullName evidence="6 8">Distal rod protein</fullName>
    </alternativeName>
</protein>
<dbReference type="GO" id="GO:0009426">
    <property type="term" value="C:bacterial-type flagellum basal body, distal rod"/>
    <property type="evidence" value="ECO:0007669"/>
    <property type="project" value="UniProtKB-UniRule"/>
</dbReference>
<evidence type="ECO:0000256" key="7">
    <source>
        <dbReference type="NCBIfam" id="TIGR02488"/>
    </source>
</evidence>
<keyword evidence="4 8" id="KW-0975">Bacterial flagellum</keyword>
<accession>A0AAX0YPH5</accession>
<feature type="domain" description="Flagellar basal-body/hook protein C-terminal" evidence="10">
    <location>
        <begin position="213"/>
        <end position="257"/>
    </location>
</feature>
<feature type="domain" description="Flagellar basal body rod protein N-terminal" evidence="9">
    <location>
        <begin position="7"/>
        <end position="36"/>
    </location>
</feature>
<dbReference type="EMBL" id="PYOZ01000030">
    <property type="protein sequence ID" value="PSX38933.1"/>
    <property type="molecule type" value="Genomic_DNA"/>
</dbReference>
<comment type="subcellular location">
    <subcellularLocation>
        <location evidence="1 8">Bacterial flagellum basal body</location>
    </subcellularLocation>
</comment>
<dbReference type="InterPro" id="IPR020013">
    <property type="entry name" value="Flagellar_FlgE/F/G"/>
</dbReference>
<dbReference type="Proteomes" id="UP000240728">
    <property type="component" value="Unassembled WGS sequence"/>
</dbReference>
<dbReference type="InterPro" id="IPR010930">
    <property type="entry name" value="Flg_bb/hook_C_dom"/>
</dbReference>
<keyword evidence="12" id="KW-0969">Cilium</keyword>
<name>A0AAX0YPH5_9GAMM</name>
<comment type="subunit">
    <text evidence="5 8">The basal body constitutes a major portion of the flagellar organelle and consists of four rings (L,P,S, and M) mounted on a central rod. The rod consists of about 26 subunits of FlgG in the distal portion, and FlgB, FlgC and FlgF are thought to build up the proximal portion of the rod with about 6 subunits each.</text>
</comment>
<evidence type="ECO:0000313" key="13">
    <source>
        <dbReference type="Proteomes" id="UP000240728"/>
    </source>
</evidence>
<dbReference type="InterPro" id="IPR019776">
    <property type="entry name" value="Flagellar_basal_body_rod_CS"/>
</dbReference>
<dbReference type="PANTHER" id="PTHR30435">
    <property type="entry name" value="FLAGELLAR PROTEIN"/>
    <property type="match status" value="1"/>
</dbReference>